<feature type="domain" description="Glycosyl hydrolase family 32 C-terminal" evidence="7">
    <location>
        <begin position="399"/>
        <end position="467"/>
    </location>
</feature>
<reference evidence="8 9" key="1">
    <citation type="journal article" date="2015" name="Genome Biol. Evol.">
        <title>The genome of winter moth (Operophtera brumata) provides a genomic perspective on sexual dimorphism and phenology.</title>
        <authorList>
            <person name="Derks M.F."/>
            <person name="Smit S."/>
            <person name="Salis L."/>
            <person name="Schijlen E."/>
            <person name="Bossers A."/>
            <person name="Mateman C."/>
            <person name="Pijl A.S."/>
            <person name="de Ridder D."/>
            <person name="Groenen M.A."/>
            <person name="Visser M.E."/>
            <person name="Megens H.J."/>
        </authorList>
    </citation>
    <scope>NUCLEOTIDE SEQUENCE [LARGE SCALE GENOMIC DNA]</scope>
    <source>
        <strain evidence="8">WM2013NL</strain>
        <tissue evidence="8">Head and thorax</tissue>
    </source>
</reference>
<dbReference type="EMBL" id="JTDY01002835">
    <property type="protein sequence ID" value="KOB70626.1"/>
    <property type="molecule type" value="Genomic_DNA"/>
</dbReference>
<proteinExistence type="inferred from homology"/>
<gene>
    <name evidence="8" type="ORF">OBRU01_14907</name>
</gene>
<dbReference type="Gene3D" id="2.115.10.20">
    <property type="entry name" value="Glycosyl hydrolase domain, family 43"/>
    <property type="match status" value="1"/>
</dbReference>
<dbReference type="SUPFAM" id="SSF75005">
    <property type="entry name" value="Arabinanase/levansucrase/invertase"/>
    <property type="match status" value="1"/>
</dbReference>
<comment type="similarity">
    <text evidence="1 4">Belongs to the glycosyl hydrolase 32 family.</text>
</comment>
<keyword evidence="9" id="KW-1185">Reference proteome</keyword>
<feature type="chain" id="PRO_5005573020" description="Sucrose-6-phosphate hydrolase" evidence="5">
    <location>
        <begin position="19"/>
        <end position="487"/>
    </location>
</feature>
<dbReference type="CDD" id="cd08996">
    <property type="entry name" value="GH32_FFase"/>
    <property type="match status" value="1"/>
</dbReference>
<protein>
    <recommendedName>
        <fullName evidence="4">Sucrose-6-phosphate hydrolase</fullName>
        <ecNumber evidence="4">3.2.1.26</ecNumber>
    </recommendedName>
</protein>
<keyword evidence="2 4" id="KW-0378">Hydrolase</keyword>
<name>A0A0L7L5N0_OPEBR</name>
<dbReference type="InterPro" id="IPR013148">
    <property type="entry name" value="Glyco_hydro_32_N"/>
</dbReference>
<dbReference type="STRING" id="104452.A0A0L7L5N0"/>
<dbReference type="InterPro" id="IPR023296">
    <property type="entry name" value="Glyco_hydro_beta-prop_sf"/>
</dbReference>
<dbReference type="AlphaFoldDB" id="A0A0L7L5N0"/>
<dbReference type="Gene3D" id="2.60.120.560">
    <property type="entry name" value="Exo-inulinase, domain 1"/>
    <property type="match status" value="1"/>
</dbReference>
<evidence type="ECO:0000259" key="7">
    <source>
        <dbReference type="Pfam" id="PF08244"/>
    </source>
</evidence>
<evidence type="ECO:0000313" key="9">
    <source>
        <dbReference type="Proteomes" id="UP000037510"/>
    </source>
</evidence>
<dbReference type="InterPro" id="IPR018053">
    <property type="entry name" value="Glyco_hydro_32_AS"/>
</dbReference>
<dbReference type="GO" id="GO:0005737">
    <property type="term" value="C:cytoplasm"/>
    <property type="evidence" value="ECO:0007669"/>
    <property type="project" value="InterPro"/>
</dbReference>
<dbReference type="NCBIfam" id="TIGR01322">
    <property type="entry name" value="scrB_fam"/>
    <property type="match status" value="1"/>
</dbReference>
<evidence type="ECO:0000256" key="4">
    <source>
        <dbReference type="RuleBase" id="RU362110"/>
    </source>
</evidence>
<dbReference type="EC" id="3.2.1.26" evidence="4"/>
<keyword evidence="3 4" id="KW-0326">Glycosidase</keyword>
<dbReference type="InterPro" id="IPR013320">
    <property type="entry name" value="ConA-like_dom_sf"/>
</dbReference>
<dbReference type="PANTHER" id="PTHR43101">
    <property type="entry name" value="BETA-FRUCTOSIDASE"/>
    <property type="match status" value="1"/>
</dbReference>
<accession>A0A0L7L5N0</accession>
<dbReference type="InterPro" id="IPR001362">
    <property type="entry name" value="Glyco_hydro_32"/>
</dbReference>
<comment type="caution">
    <text evidence="8">The sequence shown here is derived from an EMBL/GenBank/DDBJ whole genome shotgun (WGS) entry which is preliminary data.</text>
</comment>
<dbReference type="InterPro" id="IPR051214">
    <property type="entry name" value="GH32_Enzymes"/>
</dbReference>
<dbReference type="Pfam" id="PF08244">
    <property type="entry name" value="Glyco_hydro_32C"/>
    <property type="match status" value="1"/>
</dbReference>
<dbReference type="PANTHER" id="PTHR43101:SF1">
    <property type="entry name" value="BETA-FRUCTOSIDASE"/>
    <property type="match status" value="1"/>
</dbReference>
<evidence type="ECO:0000259" key="6">
    <source>
        <dbReference type="Pfam" id="PF00251"/>
    </source>
</evidence>
<dbReference type="Proteomes" id="UP000037510">
    <property type="component" value="Unassembled WGS sequence"/>
</dbReference>
<dbReference type="GO" id="GO:0005975">
    <property type="term" value="P:carbohydrate metabolic process"/>
    <property type="evidence" value="ECO:0007669"/>
    <property type="project" value="InterPro"/>
</dbReference>
<dbReference type="SMART" id="SM00640">
    <property type="entry name" value="Glyco_32"/>
    <property type="match status" value="1"/>
</dbReference>
<dbReference type="InterPro" id="IPR013189">
    <property type="entry name" value="Glyco_hydro_32_C"/>
</dbReference>
<dbReference type="Pfam" id="PF00251">
    <property type="entry name" value="Glyco_hydro_32N"/>
    <property type="match status" value="1"/>
</dbReference>
<evidence type="ECO:0000256" key="2">
    <source>
        <dbReference type="ARBA" id="ARBA00022801"/>
    </source>
</evidence>
<sequence length="487" mass="55752">MALRSLVILLCVFAAAQPKILKQSSYAKEELEQYIANTRPELNLRYRLHYHVAPPVGWMNDPNGFSYYKGEYHLFYQFYPYDSVWGPMHWGHSSSPDLVNWKTLPTALLPDQEQCFSGSAIVDGDTMILMYTGHEITDKEPYYNETQFLAFSDDGVAFTKYAGNPVLPAAPNGSPDFRDPKVWKHGKHWYVVLGSKTDDNRGRVLLYRSFDLIEWEFLRVLGESTGDLGYMWECPDFFELGGKHVLLWSPQGMEPNGDRYKNLHQTGFIIGNFNYNNFEFVQETKFQELDYGHDFYASQTMEKDGKRYVVAWFNMWEVPHPEEVDGWAGAMTIIRELVLVGDRVLQKPLDKMISLRDESVINGQVDENQVIELGHTGEIIISGDLEKKIELLVEGRNGGGQALLRWDPEVGKVVVDRAGDVRQVEWSPIGSHSWRLFLDASSLELFCGEGEVVFSSRVYPDGEWNLTNLSPQTLNVEAYKLKRSVPL</sequence>
<keyword evidence="5" id="KW-0732">Signal</keyword>
<evidence type="ECO:0000313" key="8">
    <source>
        <dbReference type="EMBL" id="KOB70626.1"/>
    </source>
</evidence>
<evidence type="ECO:0000256" key="5">
    <source>
        <dbReference type="SAM" id="SignalP"/>
    </source>
</evidence>
<dbReference type="InterPro" id="IPR006232">
    <property type="entry name" value="Suc6P_hydrolase"/>
</dbReference>
<feature type="domain" description="Glycosyl hydrolase family 32 N-terminal" evidence="6">
    <location>
        <begin position="51"/>
        <end position="348"/>
    </location>
</feature>
<organism evidence="8 9">
    <name type="scientific">Operophtera brumata</name>
    <name type="common">Winter moth</name>
    <name type="synonym">Phalaena brumata</name>
    <dbReference type="NCBI Taxonomy" id="104452"/>
    <lineage>
        <taxon>Eukaryota</taxon>
        <taxon>Metazoa</taxon>
        <taxon>Ecdysozoa</taxon>
        <taxon>Arthropoda</taxon>
        <taxon>Hexapoda</taxon>
        <taxon>Insecta</taxon>
        <taxon>Pterygota</taxon>
        <taxon>Neoptera</taxon>
        <taxon>Endopterygota</taxon>
        <taxon>Lepidoptera</taxon>
        <taxon>Glossata</taxon>
        <taxon>Ditrysia</taxon>
        <taxon>Geometroidea</taxon>
        <taxon>Geometridae</taxon>
        <taxon>Larentiinae</taxon>
        <taxon>Operophtera</taxon>
    </lineage>
</organism>
<evidence type="ECO:0000256" key="1">
    <source>
        <dbReference type="ARBA" id="ARBA00009902"/>
    </source>
</evidence>
<evidence type="ECO:0000256" key="3">
    <source>
        <dbReference type="ARBA" id="ARBA00023295"/>
    </source>
</evidence>
<comment type="catalytic activity">
    <reaction evidence="4">
        <text>Hydrolysis of terminal non-reducing beta-D-fructofuranoside residues in beta-D-fructofuranosides.</text>
        <dbReference type="EC" id="3.2.1.26"/>
    </reaction>
</comment>
<dbReference type="GO" id="GO:0004564">
    <property type="term" value="F:beta-fructofuranosidase activity"/>
    <property type="evidence" value="ECO:0007669"/>
    <property type="project" value="UniProtKB-EC"/>
</dbReference>
<dbReference type="SUPFAM" id="SSF49899">
    <property type="entry name" value="Concanavalin A-like lectins/glucanases"/>
    <property type="match status" value="1"/>
</dbReference>
<dbReference type="PROSITE" id="PS00609">
    <property type="entry name" value="GLYCOSYL_HYDROL_F32"/>
    <property type="match status" value="1"/>
</dbReference>
<feature type="signal peptide" evidence="5">
    <location>
        <begin position="1"/>
        <end position="18"/>
    </location>
</feature>